<dbReference type="InterPro" id="IPR011053">
    <property type="entry name" value="Single_hybrid_motif"/>
</dbReference>
<dbReference type="CDD" id="cd06849">
    <property type="entry name" value="lipoyl_domain"/>
    <property type="match status" value="1"/>
</dbReference>
<dbReference type="SUPFAM" id="SSF47005">
    <property type="entry name" value="Peripheral subunit-binding domain of 2-oxo acid dehydrogenase complex"/>
    <property type="match status" value="1"/>
</dbReference>
<proteinExistence type="inferred from homology"/>
<dbReference type="Gene3D" id="3.30.559.10">
    <property type="entry name" value="Chloramphenicol acetyltransferase-like domain"/>
    <property type="match status" value="1"/>
</dbReference>
<dbReference type="InterPro" id="IPR003016">
    <property type="entry name" value="2-oxoA_DH_lipoyl-BS"/>
</dbReference>
<dbReference type="GO" id="GO:0004742">
    <property type="term" value="F:dihydrolipoyllysine-residue acetyltransferase activity"/>
    <property type="evidence" value="ECO:0007669"/>
    <property type="project" value="UniProtKB-EC"/>
</dbReference>
<dbReference type="PROSITE" id="PS00189">
    <property type="entry name" value="LIPOYL"/>
    <property type="match status" value="1"/>
</dbReference>
<feature type="domain" description="Lipoyl-binding" evidence="4">
    <location>
        <begin position="2"/>
        <end position="77"/>
    </location>
</feature>
<dbReference type="GO" id="GO:0006086">
    <property type="term" value="P:pyruvate decarboxylation to acetyl-CoA"/>
    <property type="evidence" value="ECO:0007669"/>
    <property type="project" value="InterPro"/>
</dbReference>
<evidence type="ECO:0000259" key="5">
    <source>
        <dbReference type="PROSITE" id="PS51826"/>
    </source>
</evidence>
<dbReference type="Pfam" id="PF00198">
    <property type="entry name" value="2-oxoacid_dh"/>
    <property type="match status" value="1"/>
</dbReference>
<feature type="region of interest" description="Disordered" evidence="3">
    <location>
        <begin position="190"/>
        <end position="217"/>
    </location>
</feature>
<dbReference type="PROSITE" id="PS50968">
    <property type="entry name" value="BIOTINYL_LIPOYL"/>
    <property type="match status" value="1"/>
</dbReference>
<feature type="compositionally biased region" description="Polar residues" evidence="3">
    <location>
        <begin position="207"/>
        <end position="217"/>
    </location>
</feature>
<dbReference type="PANTHER" id="PTHR23151:SF90">
    <property type="entry name" value="DIHYDROLIPOYLLYSINE-RESIDUE ACETYLTRANSFERASE COMPONENT OF PYRUVATE DEHYDROGENASE COMPLEX, MITOCHONDRIAL-RELATED"/>
    <property type="match status" value="1"/>
</dbReference>
<dbReference type="InterPro" id="IPR000089">
    <property type="entry name" value="Biotin_lipoyl"/>
</dbReference>
<dbReference type="Gene3D" id="2.40.50.100">
    <property type="match status" value="1"/>
</dbReference>
<dbReference type="PROSITE" id="PS51826">
    <property type="entry name" value="PSBD"/>
    <property type="match status" value="1"/>
</dbReference>
<dbReference type="InterPro" id="IPR023213">
    <property type="entry name" value="CAT-like_dom_sf"/>
</dbReference>
<dbReference type="GO" id="GO:0045254">
    <property type="term" value="C:pyruvate dehydrogenase complex"/>
    <property type="evidence" value="ECO:0007669"/>
    <property type="project" value="InterPro"/>
</dbReference>
<evidence type="ECO:0000259" key="4">
    <source>
        <dbReference type="PROSITE" id="PS50968"/>
    </source>
</evidence>
<evidence type="ECO:0000313" key="6">
    <source>
        <dbReference type="EMBL" id="CUR55513.1"/>
    </source>
</evidence>
<name>A0A2P2C0G2_9ZZZZ</name>
<dbReference type="SUPFAM" id="SSF51230">
    <property type="entry name" value="Single hybrid motif"/>
    <property type="match status" value="1"/>
</dbReference>
<sequence>MAELLKMPEVATGTTEAILADWNVEVDKPFLAGDVIVTIETEKAVIDVPAESDGAILRVMFEAGATVAVGTPIAVIGQPGETVEDLDSLLASLGVQSSGGSVSGTAIAGTDEPEASGSILTEQADGLLGSSSVASTEATRPGTDEVGTVRLFTSPLARKLARESDLDLAHVTGTGPRGRVRKVDVLGALERRPSEQDTAAELAPSTHGPSTDASEETQNFVATQGAEGSSGYTDIPNSRMRQAIARRLTESKQTAPHFYVRGSARVDRLLELRSELNEHSEVKISVNDMIVKAVARAHQLVPGLNVQWNGDSIRHFQGVDVAVAVATEHGLLTPVIRGVDQLTITALATRSRDSVTRAKEKRLRQDELEGGTICVTNLGMYGTEEFSAIINPPQASIIAVGAARSEPVVENGEIMVATVLRVTLAVDHRPVDGATAADWMRTFIGLLETPVRLLA</sequence>
<evidence type="ECO:0000256" key="3">
    <source>
        <dbReference type="SAM" id="MobiDB-lite"/>
    </source>
</evidence>
<reference evidence="6" key="1">
    <citation type="submission" date="2015-08" db="EMBL/GenBank/DDBJ databases">
        <authorList>
            <person name="Babu N.S."/>
            <person name="Beckwith C.J."/>
            <person name="Beseler K.G."/>
            <person name="Brison A."/>
            <person name="Carone J.V."/>
            <person name="Caskin T.P."/>
            <person name="Diamond M."/>
            <person name="Durham M.E."/>
            <person name="Foxe J.M."/>
            <person name="Go M."/>
            <person name="Henderson B.A."/>
            <person name="Jones I.B."/>
            <person name="McGettigan J.A."/>
            <person name="Micheletti S.J."/>
            <person name="Nasrallah M.E."/>
            <person name="Ortiz D."/>
            <person name="Piller C.R."/>
            <person name="Privatt S.R."/>
            <person name="Schneider S.L."/>
            <person name="Sharp S."/>
            <person name="Smith T.C."/>
            <person name="Stanton J.D."/>
            <person name="Ullery H.E."/>
            <person name="Wilson R.J."/>
            <person name="Serrano M.G."/>
            <person name="Buck G."/>
            <person name="Lee V."/>
            <person name="Wang Y."/>
            <person name="Carvalho R."/>
            <person name="Voegtly L."/>
            <person name="Shi R."/>
            <person name="Duckworth R."/>
            <person name="Johnson A."/>
            <person name="Loviza R."/>
            <person name="Walstead R."/>
            <person name="Shah Z."/>
            <person name="Kiflezghi M."/>
            <person name="Wade K."/>
            <person name="Ball S.L."/>
            <person name="Bradley K.W."/>
            <person name="Asai D.J."/>
            <person name="Bowman C.A."/>
            <person name="Russell D.A."/>
            <person name="Pope W.H."/>
            <person name="Jacobs-Sera D."/>
            <person name="Hendrix R.W."/>
            <person name="Hatfull G.F."/>
        </authorList>
    </citation>
    <scope>NUCLEOTIDE SEQUENCE</scope>
</reference>
<keyword evidence="6" id="KW-0012">Acyltransferase</keyword>
<dbReference type="Gene3D" id="4.10.320.10">
    <property type="entry name" value="E3-binding domain"/>
    <property type="match status" value="1"/>
</dbReference>
<dbReference type="EMBL" id="CZKA01000020">
    <property type="protein sequence ID" value="CUR55513.1"/>
    <property type="molecule type" value="Genomic_DNA"/>
</dbReference>
<feature type="domain" description="Peripheral subunit-binding (PSBD)" evidence="5">
    <location>
        <begin position="152"/>
        <end position="189"/>
    </location>
</feature>
<comment type="similarity">
    <text evidence="1">Belongs to the 2-oxoacid dehydrogenase family.</text>
</comment>
<gene>
    <name evidence="6" type="ORF">NOCA2270148</name>
</gene>
<organism evidence="6">
    <name type="scientific">metagenome</name>
    <dbReference type="NCBI Taxonomy" id="256318"/>
    <lineage>
        <taxon>unclassified sequences</taxon>
        <taxon>metagenomes</taxon>
    </lineage>
</organism>
<evidence type="ECO:0000256" key="1">
    <source>
        <dbReference type="ARBA" id="ARBA00007317"/>
    </source>
</evidence>
<dbReference type="InterPro" id="IPR036625">
    <property type="entry name" value="E3-bd_dom_sf"/>
</dbReference>
<dbReference type="PANTHER" id="PTHR23151">
    <property type="entry name" value="DIHYDROLIPOAMIDE ACETYL/SUCCINYL-TRANSFERASE-RELATED"/>
    <property type="match status" value="1"/>
</dbReference>
<keyword evidence="2" id="KW-0450">Lipoyl</keyword>
<dbReference type="Pfam" id="PF00364">
    <property type="entry name" value="Biotin_lipoyl"/>
    <property type="match status" value="1"/>
</dbReference>
<dbReference type="AlphaFoldDB" id="A0A2P2C0G2"/>
<protein>
    <submittedName>
        <fullName evidence="6">Dihydrolipoyllysine-residue acetyltransferase component of pyruvate dehydrogenase complex</fullName>
        <ecNumber evidence="6">2.3.1.12</ecNumber>
    </submittedName>
</protein>
<dbReference type="InterPro" id="IPR001078">
    <property type="entry name" value="2-oxoacid_DH_actylTfrase"/>
</dbReference>
<dbReference type="InterPro" id="IPR004167">
    <property type="entry name" value="PSBD"/>
</dbReference>
<accession>A0A2P2C0G2</accession>
<keyword evidence="6" id="KW-0808">Transferase</keyword>
<dbReference type="EC" id="2.3.1.12" evidence="6"/>
<dbReference type="SUPFAM" id="SSF52777">
    <property type="entry name" value="CoA-dependent acyltransferases"/>
    <property type="match status" value="1"/>
</dbReference>
<evidence type="ECO:0000256" key="2">
    <source>
        <dbReference type="ARBA" id="ARBA00022823"/>
    </source>
</evidence>
<dbReference type="Pfam" id="PF02817">
    <property type="entry name" value="E3_binding"/>
    <property type="match status" value="1"/>
</dbReference>
<keyword evidence="6" id="KW-0670">Pyruvate</keyword>
<dbReference type="InterPro" id="IPR045257">
    <property type="entry name" value="E2/Pdx1"/>
</dbReference>